<feature type="compositionally biased region" description="Basic residues" evidence="8">
    <location>
        <begin position="261"/>
        <end position="271"/>
    </location>
</feature>
<dbReference type="PANTHER" id="PTHR21183">
    <property type="entry name" value="RIBOSOMAL PROTEIN L47, MITOCHONDRIAL-RELATED"/>
    <property type="match status" value="1"/>
</dbReference>
<feature type="compositionally biased region" description="Polar residues" evidence="8">
    <location>
        <begin position="75"/>
        <end position="86"/>
    </location>
</feature>
<dbReference type="EMBL" id="KN832975">
    <property type="protein sequence ID" value="KIM89066.1"/>
    <property type="molecule type" value="Genomic_DNA"/>
</dbReference>
<accession>A0A0C3GEK1</accession>
<evidence type="ECO:0000256" key="7">
    <source>
        <dbReference type="ARBA" id="ARBA00035399"/>
    </source>
</evidence>
<name>A0A0C3GEK1_PILCF</name>
<feature type="region of interest" description="Disordered" evidence="8">
    <location>
        <begin position="28"/>
        <end position="99"/>
    </location>
</feature>
<evidence type="ECO:0000256" key="8">
    <source>
        <dbReference type="SAM" id="MobiDB-lite"/>
    </source>
</evidence>
<keyword evidence="3" id="KW-0689">Ribosomal protein</keyword>
<dbReference type="GO" id="GO:0032543">
    <property type="term" value="P:mitochondrial translation"/>
    <property type="evidence" value="ECO:0007669"/>
    <property type="project" value="TreeGrafter"/>
</dbReference>
<gene>
    <name evidence="9" type="ORF">PILCRDRAFT_812964</name>
</gene>
<sequence length="313" mass="35558">MFSLLRVPLAPRTLLTVTHIRPHIRSFASEIPPDDSSQVPALISKKPTPNHEHDAEKEPEHELEHEHEVKAEPHSQPQPQLESQQRVPEEDPAPSEYQYDENHEDYRPLLPPHGIKIDKEGHGLSRFYRKFRQTNLEGEVWEWALVEAKDHEKGHSGRSWSAPELRRKSFQDLHILWYVLLRERNLLATQKEELRKLGVTDLRGYTNVPWKMSQCRKSMARIKSVINERRLAYEGGVARFAKDKTLGKIGAEAEQEAAKAKEKKPKGKKVAKPAVASLVQGKSKGRKQGRKNPSSKKIPPPPADAAPIAPPAP</sequence>
<dbReference type="InterPro" id="IPR010729">
    <property type="entry name" value="Ribosomal_uL29_mit"/>
</dbReference>
<evidence type="ECO:0000313" key="10">
    <source>
        <dbReference type="Proteomes" id="UP000054166"/>
    </source>
</evidence>
<dbReference type="HOGENOM" id="CLU_888807_0_0_1"/>
<reference evidence="9 10" key="1">
    <citation type="submission" date="2014-04" db="EMBL/GenBank/DDBJ databases">
        <authorList>
            <consortium name="DOE Joint Genome Institute"/>
            <person name="Kuo A."/>
            <person name="Tarkka M."/>
            <person name="Buscot F."/>
            <person name="Kohler A."/>
            <person name="Nagy L.G."/>
            <person name="Floudas D."/>
            <person name="Copeland A."/>
            <person name="Barry K.W."/>
            <person name="Cichocki N."/>
            <person name="Veneault-Fourrey C."/>
            <person name="LaButti K."/>
            <person name="Lindquist E.A."/>
            <person name="Lipzen A."/>
            <person name="Lundell T."/>
            <person name="Morin E."/>
            <person name="Murat C."/>
            <person name="Sun H."/>
            <person name="Tunlid A."/>
            <person name="Henrissat B."/>
            <person name="Grigoriev I.V."/>
            <person name="Hibbett D.S."/>
            <person name="Martin F."/>
            <person name="Nordberg H.P."/>
            <person name="Cantor M.N."/>
            <person name="Hua S.X."/>
        </authorList>
    </citation>
    <scope>NUCLEOTIDE SEQUENCE [LARGE SCALE GENOMIC DNA]</scope>
    <source>
        <strain evidence="9 10">F 1598</strain>
    </source>
</reference>
<dbReference type="OrthoDB" id="270763at2759"/>
<evidence type="ECO:0000256" key="6">
    <source>
        <dbReference type="ARBA" id="ARBA00035289"/>
    </source>
</evidence>
<dbReference type="Pfam" id="PF06984">
    <property type="entry name" value="MRP-L47"/>
    <property type="match status" value="1"/>
</dbReference>
<feature type="compositionally biased region" description="Basic residues" evidence="8">
    <location>
        <begin position="283"/>
        <end position="294"/>
    </location>
</feature>
<organism evidence="9 10">
    <name type="scientific">Piloderma croceum (strain F 1598)</name>
    <dbReference type="NCBI Taxonomy" id="765440"/>
    <lineage>
        <taxon>Eukaryota</taxon>
        <taxon>Fungi</taxon>
        <taxon>Dikarya</taxon>
        <taxon>Basidiomycota</taxon>
        <taxon>Agaricomycotina</taxon>
        <taxon>Agaricomycetes</taxon>
        <taxon>Agaricomycetidae</taxon>
        <taxon>Atheliales</taxon>
        <taxon>Atheliaceae</taxon>
        <taxon>Piloderma</taxon>
    </lineage>
</organism>
<dbReference type="InterPro" id="IPR036049">
    <property type="entry name" value="Ribosomal_uL29_sf"/>
</dbReference>
<keyword evidence="10" id="KW-1185">Reference proteome</keyword>
<evidence type="ECO:0000256" key="5">
    <source>
        <dbReference type="ARBA" id="ARBA00023274"/>
    </source>
</evidence>
<dbReference type="GO" id="GO:0003735">
    <property type="term" value="F:structural constituent of ribosome"/>
    <property type="evidence" value="ECO:0007669"/>
    <property type="project" value="InterPro"/>
</dbReference>
<dbReference type="STRING" id="765440.A0A0C3GEK1"/>
<dbReference type="Gene3D" id="6.10.330.20">
    <property type="match status" value="1"/>
</dbReference>
<dbReference type="GO" id="GO:0005762">
    <property type="term" value="C:mitochondrial large ribosomal subunit"/>
    <property type="evidence" value="ECO:0007669"/>
    <property type="project" value="TreeGrafter"/>
</dbReference>
<protein>
    <recommendedName>
        <fullName evidence="6">Large ribosomal subunit protein uL29m</fullName>
    </recommendedName>
    <alternativeName>
        <fullName evidence="7">54S ribosomal protein L4, mitochondrial</fullName>
    </alternativeName>
</protein>
<feature type="compositionally biased region" description="Low complexity" evidence="8">
    <location>
        <begin position="272"/>
        <end position="282"/>
    </location>
</feature>
<evidence type="ECO:0000313" key="9">
    <source>
        <dbReference type="EMBL" id="KIM89066.1"/>
    </source>
</evidence>
<keyword evidence="5" id="KW-0687">Ribonucleoprotein</keyword>
<comment type="similarity">
    <text evidence="2">Belongs to the universal ribosomal protein uL29 family.</text>
</comment>
<reference evidence="10" key="2">
    <citation type="submission" date="2015-01" db="EMBL/GenBank/DDBJ databases">
        <title>Evolutionary Origins and Diversification of the Mycorrhizal Mutualists.</title>
        <authorList>
            <consortium name="DOE Joint Genome Institute"/>
            <consortium name="Mycorrhizal Genomics Consortium"/>
            <person name="Kohler A."/>
            <person name="Kuo A."/>
            <person name="Nagy L.G."/>
            <person name="Floudas D."/>
            <person name="Copeland A."/>
            <person name="Barry K.W."/>
            <person name="Cichocki N."/>
            <person name="Veneault-Fourrey C."/>
            <person name="LaButti K."/>
            <person name="Lindquist E.A."/>
            <person name="Lipzen A."/>
            <person name="Lundell T."/>
            <person name="Morin E."/>
            <person name="Murat C."/>
            <person name="Riley R."/>
            <person name="Ohm R."/>
            <person name="Sun H."/>
            <person name="Tunlid A."/>
            <person name="Henrissat B."/>
            <person name="Grigoriev I.V."/>
            <person name="Hibbett D.S."/>
            <person name="Martin F."/>
        </authorList>
    </citation>
    <scope>NUCLEOTIDE SEQUENCE [LARGE SCALE GENOMIC DNA]</scope>
    <source>
        <strain evidence="10">F 1598</strain>
    </source>
</reference>
<evidence type="ECO:0000256" key="4">
    <source>
        <dbReference type="ARBA" id="ARBA00023128"/>
    </source>
</evidence>
<evidence type="ECO:0000256" key="2">
    <source>
        <dbReference type="ARBA" id="ARBA00009254"/>
    </source>
</evidence>
<comment type="subcellular location">
    <subcellularLocation>
        <location evidence="1">Mitochondrion</location>
    </subcellularLocation>
</comment>
<dbReference type="InterPro" id="IPR038340">
    <property type="entry name" value="MRP-L47_sf"/>
</dbReference>
<evidence type="ECO:0000256" key="3">
    <source>
        <dbReference type="ARBA" id="ARBA00022980"/>
    </source>
</evidence>
<keyword evidence="4" id="KW-0496">Mitochondrion</keyword>
<dbReference type="AlphaFoldDB" id="A0A0C3GEK1"/>
<feature type="compositionally biased region" description="Basic and acidic residues" evidence="8">
    <location>
        <begin position="49"/>
        <end position="73"/>
    </location>
</feature>
<dbReference type="SUPFAM" id="SSF46561">
    <property type="entry name" value="Ribosomal protein L29 (L29p)"/>
    <property type="match status" value="1"/>
</dbReference>
<feature type="compositionally biased region" description="Acidic residues" evidence="8">
    <location>
        <begin position="90"/>
        <end position="99"/>
    </location>
</feature>
<evidence type="ECO:0000256" key="1">
    <source>
        <dbReference type="ARBA" id="ARBA00004173"/>
    </source>
</evidence>
<dbReference type="InParanoid" id="A0A0C3GEK1"/>
<proteinExistence type="inferred from homology"/>
<feature type="region of interest" description="Disordered" evidence="8">
    <location>
        <begin position="257"/>
        <end position="313"/>
    </location>
</feature>
<dbReference type="PANTHER" id="PTHR21183:SF18">
    <property type="entry name" value="LARGE RIBOSOMAL SUBUNIT PROTEIN UL29M"/>
    <property type="match status" value="1"/>
</dbReference>
<dbReference type="Proteomes" id="UP000054166">
    <property type="component" value="Unassembled WGS sequence"/>
</dbReference>
<feature type="compositionally biased region" description="Pro residues" evidence="8">
    <location>
        <begin position="298"/>
        <end position="313"/>
    </location>
</feature>